<dbReference type="OMA" id="KILWEVT"/>
<dbReference type="PANTHER" id="PTHR10476">
    <property type="entry name" value="CHARGED MULTIVESICULAR BODY PROTEIN"/>
    <property type="match status" value="1"/>
</dbReference>
<dbReference type="HOGENOM" id="CLU_069208_0_2_1"/>
<dbReference type="FunCoup" id="G8Y3Y0">
    <property type="interactions" value="988"/>
</dbReference>
<dbReference type="GO" id="GO:0007034">
    <property type="term" value="P:vacuolar transport"/>
    <property type="evidence" value="ECO:0007669"/>
    <property type="project" value="InterPro"/>
</dbReference>
<organism evidence="1 2">
    <name type="scientific">Pichia sorbitophila (strain ATCC MYA-4447 / BCRC 22081 / CBS 7064 / NBRC 10061 / NRRL Y-12695)</name>
    <name type="common">Hybrid yeast</name>
    <dbReference type="NCBI Taxonomy" id="559304"/>
    <lineage>
        <taxon>Eukaryota</taxon>
        <taxon>Fungi</taxon>
        <taxon>Dikarya</taxon>
        <taxon>Ascomycota</taxon>
        <taxon>Saccharomycotina</taxon>
        <taxon>Pichiomycetes</taxon>
        <taxon>Debaryomycetaceae</taxon>
        <taxon>Millerozyma</taxon>
    </lineage>
</organism>
<gene>
    <name evidence="1" type="primary">Piso0_004994</name>
    <name evidence="1" type="ORF">GNLVRS01_PISO0M05402g</name>
</gene>
<accession>G8Y3Y0</accession>
<dbReference type="STRING" id="559304.G8Y3Y0"/>
<dbReference type="Gene3D" id="6.10.140.1230">
    <property type="match status" value="1"/>
</dbReference>
<proteinExistence type="predicted"/>
<name>G8Y3Y0_PICSO</name>
<dbReference type="Proteomes" id="UP000005222">
    <property type="component" value="Chromosome M"/>
</dbReference>
<evidence type="ECO:0000313" key="1">
    <source>
        <dbReference type="EMBL" id="CCE85398.1"/>
    </source>
</evidence>
<evidence type="ECO:0000313" key="2">
    <source>
        <dbReference type="Proteomes" id="UP000005222"/>
    </source>
</evidence>
<protein>
    <submittedName>
        <fullName evidence="1">Piso0_004994 protein</fullName>
    </submittedName>
</protein>
<keyword evidence="2" id="KW-1185">Reference proteome</keyword>
<dbReference type="Pfam" id="PF03357">
    <property type="entry name" value="Snf7"/>
    <property type="match status" value="1"/>
</dbReference>
<dbReference type="AlphaFoldDB" id="G8Y3Y0"/>
<dbReference type="OrthoDB" id="2329734at2759"/>
<reference evidence="1 2" key="1">
    <citation type="journal article" date="2012" name="G3 (Bethesda)">
        <title>Pichia sorbitophila, an interspecies yeast hybrid reveals early steps of genome resolution following polyploidization.</title>
        <authorList>
            <person name="Leh Louis V."/>
            <person name="Despons L."/>
            <person name="Friedrich A."/>
            <person name="Martin T."/>
            <person name="Durrens P."/>
            <person name="Casaregola S."/>
            <person name="Neuveglise C."/>
            <person name="Fairhead C."/>
            <person name="Marck C."/>
            <person name="Cruz J.A."/>
            <person name="Straub M.L."/>
            <person name="Kugler V."/>
            <person name="Sacerdot C."/>
            <person name="Uzunov Z."/>
            <person name="Thierry A."/>
            <person name="Weiss S."/>
            <person name="Bleykasten C."/>
            <person name="De Montigny J."/>
            <person name="Jacques N."/>
            <person name="Jung P."/>
            <person name="Lemaire M."/>
            <person name="Mallet S."/>
            <person name="Morel G."/>
            <person name="Richard G.F."/>
            <person name="Sarkar A."/>
            <person name="Savel G."/>
            <person name="Schacherer J."/>
            <person name="Seret M.L."/>
            <person name="Talla E."/>
            <person name="Samson G."/>
            <person name="Jubin C."/>
            <person name="Poulain J."/>
            <person name="Vacherie B."/>
            <person name="Barbe V."/>
            <person name="Pelletier E."/>
            <person name="Sherman D.J."/>
            <person name="Westhof E."/>
            <person name="Weissenbach J."/>
            <person name="Baret P.V."/>
            <person name="Wincker P."/>
            <person name="Gaillardin C."/>
            <person name="Dujon B."/>
            <person name="Souciet J.L."/>
        </authorList>
    </citation>
    <scope>NUCLEOTIDE SEQUENCE [LARGE SCALE GENOMIC DNA]</scope>
    <source>
        <strain evidence="2">ATCC MYA-4447 / BCRC 22081 / CBS 7064 / NBRC 10061 / NRRL Y-12695</strain>
    </source>
</reference>
<dbReference type="eggNOG" id="KOG3229">
    <property type="taxonomic scope" value="Eukaryota"/>
</dbReference>
<dbReference type="EMBL" id="FO082047">
    <property type="protein sequence ID" value="CCE85398.1"/>
    <property type="molecule type" value="Genomic_DNA"/>
</dbReference>
<sequence>MDYIKKAIWGPDPKEQVRKINQLLRKNKRELERSLNQLQPLRKKTETLIKKSVKSKDLKSAKIYAKELIRINKQHDKIYTSKTKLESITMSINEQWSMNKLTDSMRSSTGIMKDVNQLVSLGVISGTMQELQKELMKAGIINEMVDNIVDIQSEDEELEAESSEQVDKIIQSLTEDKVAKASTEKIPDNITNNDEELYNPVTENEDHEALNEMRERLKALEE</sequence>
<dbReference type="InterPro" id="IPR005024">
    <property type="entry name" value="Snf7_fam"/>
</dbReference>
<dbReference type="InParanoid" id="G8Y3Y0"/>